<proteinExistence type="predicted"/>
<name>A0A4Q2D3D9_9AGAR</name>
<gene>
    <name evidence="1" type="ORF">EST38_g12357</name>
</gene>
<sequence length="167" mass="18529">MEVSSHSSPGGAAAVPRAVQREILHQIGSAVDRLEIDNNTRDQKIENIRAEGSRSACQIKAIEAENLRRKEERYDLSVALGQAESKMDEQIKEVKSRTAGACKTAQEAADTAKEARLVATRASDNTEALKLDLAQVKSKLQKREYTQKLEEARQLPSVDNSRLKLWS</sequence>
<dbReference type="Proteomes" id="UP000290288">
    <property type="component" value="Unassembled WGS sequence"/>
</dbReference>
<accession>A0A4Q2D3D9</accession>
<dbReference type="AlphaFoldDB" id="A0A4Q2D3D9"/>
<comment type="caution">
    <text evidence="1">The sequence shown here is derived from an EMBL/GenBank/DDBJ whole genome shotgun (WGS) entry which is preliminary data.</text>
</comment>
<organism evidence="1 2">
    <name type="scientific">Candolleomyces aberdarensis</name>
    <dbReference type="NCBI Taxonomy" id="2316362"/>
    <lineage>
        <taxon>Eukaryota</taxon>
        <taxon>Fungi</taxon>
        <taxon>Dikarya</taxon>
        <taxon>Basidiomycota</taxon>
        <taxon>Agaricomycotina</taxon>
        <taxon>Agaricomycetes</taxon>
        <taxon>Agaricomycetidae</taxon>
        <taxon>Agaricales</taxon>
        <taxon>Agaricineae</taxon>
        <taxon>Psathyrellaceae</taxon>
        <taxon>Candolleomyces</taxon>
    </lineage>
</organism>
<keyword evidence="2" id="KW-1185">Reference proteome</keyword>
<reference evidence="1 2" key="1">
    <citation type="submission" date="2019-01" db="EMBL/GenBank/DDBJ databases">
        <title>Draft genome sequence of Psathyrella aberdarensis IHI B618.</title>
        <authorList>
            <person name="Buettner E."/>
            <person name="Kellner H."/>
        </authorList>
    </citation>
    <scope>NUCLEOTIDE SEQUENCE [LARGE SCALE GENOMIC DNA]</scope>
    <source>
        <strain evidence="1 2">IHI B618</strain>
    </source>
</reference>
<evidence type="ECO:0000313" key="2">
    <source>
        <dbReference type="Proteomes" id="UP000290288"/>
    </source>
</evidence>
<protein>
    <submittedName>
        <fullName evidence="1">Uncharacterized protein</fullName>
    </submittedName>
</protein>
<evidence type="ECO:0000313" key="1">
    <source>
        <dbReference type="EMBL" id="RXW13499.1"/>
    </source>
</evidence>
<dbReference type="EMBL" id="SDEE01000898">
    <property type="protein sequence ID" value="RXW13499.1"/>
    <property type="molecule type" value="Genomic_DNA"/>
</dbReference>